<gene>
    <name evidence="2" type="ORF">MSPICULIGERA_LOCUS23178</name>
</gene>
<evidence type="ECO:0008006" key="4">
    <source>
        <dbReference type="Google" id="ProtNLM"/>
    </source>
</evidence>
<keyword evidence="3" id="KW-1185">Reference proteome</keyword>
<organism evidence="2 3">
    <name type="scientific">Mesorhabditis spiculigera</name>
    <dbReference type="NCBI Taxonomy" id="96644"/>
    <lineage>
        <taxon>Eukaryota</taxon>
        <taxon>Metazoa</taxon>
        <taxon>Ecdysozoa</taxon>
        <taxon>Nematoda</taxon>
        <taxon>Chromadorea</taxon>
        <taxon>Rhabditida</taxon>
        <taxon>Rhabditina</taxon>
        <taxon>Rhabditomorpha</taxon>
        <taxon>Rhabditoidea</taxon>
        <taxon>Rhabditidae</taxon>
        <taxon>Mesorhabditinae</taxon>
        <taxon>Mesorhabditis</taxon>
    </lineage>
</organism>
<accession>A0AA36DD92</accession>
<dbReference type="EMBL" id="CATQJA010002702">
    <property type="protein sequence ID" value="CAJ0585147.1"/>
    <property type="molecule type" value="Genomic_DNA"/>
</dbReference>
<name>A0AA36DD92_9BILA</name>
<keyword evidence="1" id="KW-0812">Transmembrane</keyword>
<comment type="caution">
    <text evidence="2">The sequence shown here is derived from an EMBL/GenBank/DDBJ whole genome shotgun (WGS) entry which is preliminary data.</text>
</comment>
<keyword evidence="1" id="KW-1133">Transmembrane helix</keyword>
<sequence>MSGKLKLYQISRSPIKACWSAYSLLSIVLAIERCSEFMGQKMRNNIFAGWRIYFWTGIPILYGFSLYLFLIPMIYNVSSAGYFFGADPLKVETPIIFPINNVLVSSSILCLNIYMLRSMFTASYRQMNRSQKVVMLQCFLISISVVLTGWLYVAMQFFDLPDFTIIMANIFWQTSNGSMAVSYLIINKSMRREVTKILLCACGPSLATVATRSSDK</sequence>
<feature type="transmembrane region" description="Helical" evidence="1">
    <location>
        <begin position="165"/>
        <end position="186"/>
    </location>
</feature>
<dbReference type="PANTHER" id="PTHR23021:SF11">
    <property type="entry name" value="SERPENTINE RECEPTOR, CLASS T"/>
    <property type="match status" value="1"/>
</dbReference>
<dbReference type="AlphaFoldDB" id="A0AA36DD92"/>
<dbReference type="SUPFAM" id="SSF81321">
    <property type="entry name" value="Family A G protein-coupled receptor-like"/>
    <property type="match status" value="1"/>
</dbReference>
<evidence type="ECO:0000256" key="1">
    <source>
        <dbReference type="SAM" id="Phobius"/>
    </source>
</evidence>
<feature type="transmembrane region" description="Helical" evidence="1">
    <location>
        <begin position="95"/>
        <end position="114"/>
    </location>
</feature>
<dbReference type="Proteomes" id="UP001177023">
    <property type="component" value="Unassembled WGS sequence"/>
</dbReference>
<proteinExistence type="predicted"/>
<keyword evidence="1" id="KW-0472">Membrane</keyword>
<evidence type="ECO:0000313" key="3">
    <source>
        <dbReference type="Proteomes" id="UP001177023"/>
    </source>
</evidence>
<feature type="transmembrane region" description="Helical" evidence="1">
    <location>
        <begin position="134"/>
        <end position="153"/>
    </location>
</feature>
<reference evidence="2" key="1">
    <citation type="submission" date="2023-06" db="EMBL/GenBank/DDBJ databases">
        <authorList>
            <person name="Delattre M."/>
        </authorList>
    </citation>
    <scope>NUCLEOTIDE SEQUENCE</scope>
    <source>
        <strain evidence="2">AF72</strain>
    </source>
</reference>
<feature type="non-terminal residue" evidence="2">
    <location>
        <position position="216"/>
    </location>
</feature>
<dbReference type="Pfam" id="PF10321">
    <property type="entry name" value="7TM_GPCR_Srt"/>
    <property type="match status" value="1"/>
</dbReference>
<protein>
    <recommendedName>
        <fullName evidence="4">Serpentine receptor class gamma</fullName>
    </recommendedName>
</protein>
<evidence type="ECO:0000313" key="2">
    <source>
        <dbReference type="EMBL" id="CAJ0585147.1"/>
    </source>
</evidence>
<dbReference type="PANTHER" id="PTHR23021">
    <property type="entry name" value="SERPENTINE RECEPTOR, CLASS T"/>
    <property type="match status" value="1"/>
</dbReference>
<dbReference type="InterPro" id="IPR019425">
    <property type="entry name" value="7TM_GPCR_serpentine_rcpt_Srt"/>
</dbReference>
<feature type="transmembrane region" description="Helical" evidence="1">
    <location>
        <begin position="52"/>
        <end position="75"/>
    </location>
</feature>